<dbReference type="InterPro" id="IPR029442">
    <property type="entry name" value="GyrI-like"/>
</dbReference>
<protein>
    <submittedName>
        <fullName evidence="2">GyrI-like domain-containing protein</fullName>
    </submittedName>
</protein>
<evidence type="ECO:0000313" key="2">
    <source>
        <dbReference type="EMBL" id="MCI0127224.1"/>
    </source>
</evidence>
<proteinExistence type="predicted"/>
<dbReference type="InterPro" id="IPR010499">
    <property type="entry name" value="AraC_E-bd"/>
</dbReference>
<feature type="domain" description="AraC effector-binding" evidence="1">
    <location>
        <begin position="3"/>
        <end position="163"/>
    </location>
</feature>
<dbReference type="Proteomes" id="UP001156140">
    <property type="component" value="Unassembled WGS sequence"/>
</dbReference>
<sequence>MLSKPTIIERPAQPYLAIREKVTMPFNAVVDRVFPEFFGWMGQHGIPFSDAPFIKYNCIDMARELELEFGAPVAEPLQGDSRVVAGTIPAGRYGLITWQGGYDKLVAANGALIDWAREQGIRWDMEATPEGDRFAGRLEIYRTDPAAEPDPSKWVTDILIKIAD</sequence>
<evidence type="ECO:0000259" key="1">
    <source>
        <dbReference type="SMART" id="SM00871"/>
    </source>
</evidence>
<dbReference type="Pfam" id="PF06445">
    <property type="entry name" value="GyrI-like"/>
    <property type="match status" value="1"/>
</dbReference>
<dbReference type="Gene3D" id="3.20.80.10">
    <property type="entry name" value="Regulatory factor, effector binding domain"/>
    <property type="match status" value="1"/>
</dbReference>
<reference evidence="2" key="1">
    <citation type="submission" date="2022-03" db="EMBL/GenBank/DDBJ databases">
        <title>The complete genome sequence of a Methyloterrigena soli.</title>
        <authorList>
            <person name="Zi Z."/>
        </authorList>
    </citation>
    <scope>NUCLEOTIDE SEQUENCE</scope>
    <source>
        <strain evidence="2">M48</strain>
    </source>
</reference>
<name>A0AA41QNS1_9HYPH</name>
<dbReference type="RefSeq" id="WP_281735812.1">
    <property type="nucleotide sequence ID" value="NZ_JAKETQ010000001.1"/>
</dbReference>
<dbReference type="SUPFAM" id="SSF55136">
    <property type="entry name" value="Probable bacterial effector-binding domain"/>
    <property type="match status" value="1"/>
</dbReference>
<dbReference type="SMART" id="SM00871">
    <property type="entry name" value="AraC_E_bind"/>
    <property type="match status" value="1"/>
</dbReference>
<dbReference type="InterPro" id="IPR011256">
    <property type="entry name" value="Reg_factor_effector_dom_sf"/>
</dbReference>
<keyword evidence="3" id="KW-1185">Reference proteome</keyword>
<comment type="caution">
    <text evidence="2">The sequence shown here is derived from an EMBL/GenBank/DDBJ whole genome shotgun (WGS) entry which is preliminary data.</text>
</comment>
<accession>A0AA41QNS1</accession>
<dbReference type="AlphaFoldDB" id="A0AA41QNS1"/>
<organism evidence="2 3">
    <name type="scientific">Paradevosia shaoguanensis</name>
    <dbReference type="NCBI Taxonomy" id="1335043"/>
    <lineage>
        <taxon>Bacteria</taxon>
        <taxon>Pseudomonadati</taxon>
        <taxon>Pseudomonadota</taxon>
        <taxon>Alphaproteobacteria</taxon>
        <taxon>Hyphomicrobiales</taxon>
        <taxon>Devosiaceae</taxon>
        <taxon>Paradevosia</taxon>
    </lineage>
</organism>
<dbReference type="EMBL" id="JALAZD010000001">
    <property type="protein sequence ID" value="MCI0127224.1"/>
    <property type="molecule type" value="Genomic_DNA"/>
</dbReference>
<evidence type="ECO:0000313" key="3">
    <source>
        <dbReference type="Proteomes" id="UP001156140"/>
    </source>
</evidence>
<gene>
    <name evidence="2" type="ORF">ML536_10345</name>
</gene>